<evidence type="ECO:0000256" key="8">
    <source>
        <dbReference type="PIRSR" id="PIRSR618044-2"/>
    </source>
</evidence>
<evidence type="ECO:0000256" key="2">
    <source>
        <dbReference type="ARBA" id="ARBA00022729"/>
    </source>
</evidence>
<dbReference type="GO" id="GO:0006508">
    <property type="term" value="P:proteolysis"/>
    <property type="evidence" value="ECO:0007669"/>
    <property type="project" value="InterPro"/>
</dbReference>
<dbReference type="GO" id="GO:0009002">
    <property type="term" value="F:serine-type D-Ala-D-Ala carboxypeptidase activity"/>
    <property type="evidence" value="ECO:0007669"/>
    <property type="project" value="InterPro"/>
</dbReference>
<keyword evidence="12" id="KW-1185">Reference proteome</keyword>
<dbReference type="InterPro" id="IPR001967">
    <property type="entry name" value="Peptidase_S11_N"/>
</dbReference>
<gene>
    <name evidence="11" type="ORF">HMPREF9623_00315</name>
</gene>
<keyword evidence="2" id="KW-0732">Signal</keyword>
<dbReference type="GO" id="GO:0071555">
    <property type="term" value="P:cell wall organization"/>
    <property type="evidence" value="ECO:0007669"/>
    <property type="project" value="UniProtKB-KW"/>
</dbReference>
<dbReference type="AlphaFoldDB" id="A0AA36Y6N7"/>
<protein>
    <recommendedName>
        <fullName evidence="10">Peptidase S11 D-alanyl-D-alanine carboxypeptidase A N-terminal domain-containing protein</fullName>
    </recommendedName>
</protein>
<dbReference type="GO" id="GO:0008360">
    <property type="term" value="P:regulation of cell shape"/>
    <property type="evidence" value="ECO:0007669"/>
    <property type="project" value="UniProtKB-KW"/>
</dbReference>
<dbReference type="PANTHER" id="PTHR21581:SF33">
    <property type="entry name" value="D-ALANYL-D-ALANINE CARBOXYPEPTIDASE DACB"/>
    <property type="match status" value="1"/>
</dbReference>
<reference evidence="11 12" key="1">
    <citation type="submission" date="2011-10" db="EMBL/GenBank/DDBJ databases">
        <title>The Genome Sequence of Lachnospiraceae bacterium ACC2.</title>
        <authorList>
            <consortium name="The Broad Institute Genome Sequencing Platform"/>
            <person name="Earl A."/>
            <person name="Ward D."/>
            <person name="Feldgarden M."/>
            <person name="Gevers D."/>
            <person name="Sizova M."/>
            <person name="Hazen A."/>
            <person name="Epstein S."/>
            <person name="Young S.K."/>
            <person name="Zeng Q."/>
            <person name="Gargeya S."/>
            <person name="Fitzgerald M."/>
            <person name="Haas B."/>
            <person name="Abouelleil A."/>
            <person name="Alvarado L."/>
            <person name="Arachchi H.M."/>
            <person name="Berlin A."/>
            <person name="Brown A."/>
            <person name="Chapman S.B."/>
            <person name="Chen Z."/>
            <person name="Dunbar C."/>
            <person name="Freedman E."/>
            <person name="Gearin G."/>
            <person name="Goldberg J."/>
            <person name="Griggs A."/>
            <person name="Gujja S."/>
            <person name="Heiman D."/>
            <person name="Howarth C."/>
            <person name="Larson L."/>
            <person name="Lui A."/>
            <person name="MacDonald P.J.P."/>
            <person name="Montmayeur A."/>
            <person name="Murphy C."/>
            <person name="Neiman D."/>
            <person name="Pearson M."/>
            <person name="Priest M."/>
            <person name="Roberts A."/>
            <person name="Saif S."/>
            <person name="Shea T."/>
            <person name="Shenoy N."/>
            <person name="Sisk P."/>
            <person name="Stolte C."/>
            <person name="Sykes S."/>
            <person name="Wortman J."/>
            <person name="Nusbaum C."/>
            <person name="Birren B."/>
        </authorList>
    </citation>
    <scope>NUCLEOTIDE SEQUENCE [LARGE SCALE GENOMIC DNA]</scope>
    <source>
        <strain evidence="11 12">ACC2</strain>
    </source>
</reference>
<evidence type="ECO:0000256" key="7">
    <source>
        <dbReference type="PIRSR" id="PIRSR618044-1"/>
    </source>
</evidence>
<organism evidence="11 12">
    <name type="scientific">Stomatobaculum longum</name>
    <dbReference type="NCBI Taxonomy" id="796942"/>
    <lineage>
        <taxon>Bacteria</taxon>
        <taxon>Bacillati</taxon>
        <taxon>Bacillota</taxon>
        <taxon>Clostridia</taxon>
        <taxon>Lachnospirales</taxon>
        <taxon>Lachnospiraceae</taxon>
        <taxon>Stomatobaculum</taxon>
    </lineage>
</organism>
<dbReference type="PANTHER" id="PTHR21581">
    <property type="entry name" value="D-ALANYL-D-ALANINE CARBOXYPEPTIDASE"/>
    <property type="match status" value="1"/>
</dbReference>
<dbReference type="InterPro" id="IPR018044">
    <property type="entry name" value="Peptidase_S11"/>
</dbReference>
<evidence type="ECO:0000256" key="1">
    <source>
        <dbReference type="ARBA" id="ARBA00007164"/>
    </source>
</evidence>
<dbReference type="RefSeq" id="WP_009532150.1">
    <property type="nucleotide sequence ID" value="NZ_JH590861.1"/>
</dbReference>
<keyword evidence="4" id="KW-0133">Cell shape</keyword>
<evidence type="ECO:0000256" key="6">
    <source>
        <dbReference type="ARBA" id="ARBA00023316"/>
    </source>
</evidence>
<evidence type="ECO:0000313" key="11">
    <source>
        <dbReference type="EMBL" id="EHO18131.1"/>
    </source>
</evidence>
<dbReference type="EMBL" id="AGEL01000003">
    <property type="protein sequence ID" value="EHO18131.1"/>
    <property type="molecule type" value="Genomic_DNA"/>
</dbReference>
<evidence type="ECO:0000256" key="4">
    <source>
        <dbReference type="ARBA" id="ARBA00022960"/>
    </source>
</evidence>
<proteinExistence type="inferred from homology"/>
<sequence>MNSEITTGADYASRRRRSSRRRRKRGLPLIRLFLLLVLLCAALAYREFGSLLSNRYVPNTRGSALLQSTAQASALKSFAADLAVPEADSGTELLGDIRAEGVLLIDGTNEKALLSRNAYTRMNPASTTKIMTCLLALEDSDIHMDDVWTAGPEIVVSEPGASMGGFQQGDKLTAEQVLYCLMVRSGADAANMIAKQVAGSEEAFVEKMNARAKELGATGTHFTNSHGLTDPDHYTTPYDLYLILHEAMKYPEFQKLASQKLYTADYVDAAGQPVQKKWFNTNYYLVGKAKLPEGFSVVAAKTGTTLAAGACLAQLTASESGKQYYSVVLKSPNHDVLYQDTSLLLQKSAQVH</sequence>
<feature type="active site" description="Acyl-ester intermediate" evidence="7">
    <location>
        <position position="126"/>
    </location>
</feature>
<feature type="domain" description="Peptidase S11 D-alanyl-D-alanine carboxypeptidase A N-terminal" evidence="10">
    <location>
        <begin position="96"/>
        <end position="331"/>
    </location>
</feature>
<dbReference type="SUPFAM" id="SSF56601">
    <property type="entry name" value="beta-lactamase/transpeptidase-like"/>
    <property type="match status" value="1"/>
</dbReference>
<keyword evidence="6" id="KW-0961">Cell wall biogenesis/degradation</keyword>
<dbReference type="GeneID" id="86940108"/>
<evidence type="ECO:0000256" key="9">
    <source>
        <dbReference type="RuleBase" id="RU004016"/>
    </source>
</evidence>
<evidence type="ECO:0000313" key="12">
    <source>
        <dbReference type="Proteomes" id="UP000018466"/>
    </source>
</evidence>
<keyword evidence="3" id="KW-0378">Hydrolase</keyword>
<feature type="binding site" evidence="8">
    <location>
        <position position="301"/>
    </location>
    <ligand>
        <name>substrate</name>
    </ligand>
</feature>
<evidence type="ECO:0000256" key="5">
    <source>
        <dbReference type="ARBA" id="ARBA00022984"/>
    </source>
</evidence>
<evidence type="ECO:0000259" key="10">
    <source>
        <dbReference type="Pfam" id="PF00768"/>
    </source>
</evidence>
<dbReference type="Pfam" id="PF00768">
    <property type="entry name" value="Peptidase_S11"/>
    <property type="match status" value="1"/>
</dbReference>
<dbReference type="GO" id="GO:0009252">
    <property type="term" value="P:peptidoglycan biosynthetic process"/>
    <property type="evidence" value="ECO:0007669"/>
    <property type="project" value="UniProtKB-KW"/>
</dbReference>
<name>A0AA36Y6N7_9FIRM</name>
<feature type="active site" evidence="7">
    <location>
        <position position="185"/>
    </location>
</feature>
<accession>A0AA36Y6N7</accession>
<comment type="similarity">
    <text evidence="1 9">Belongs to the peptidase S11 family.</text>
</comment>
<dbReference type="Proteomes" id="UP000018466">
    <property type="component" value="Unassembled WGS sequence"/>
</dbReference>
<comment type="caution">
    <text evidence="11">The sequence shown here is derived from an EMBL/GenBank/DDBJ whole genome shotgun (WGS) entry which is preliminary data.</text>
</comment>
<dbReference type="PRINTS" id="PR00725">
    <property type="entry name" value="DADACBPTASE1"/>
</dbReference>
<keyword evidence="5" id="KW-0573">Peptidoglycan synthesis</keyword>
<evidence type="ECO:0000256" key="3">
    <source>
        <dbReference type="ARBA" id="ARBA00022801"/>
    </source>
</evidence>
<feature type="active site" description="Proton acceptor" evidence="7">
    <location>
        <position position="129"/>
    </location>
</feature>
<dbReference type="InterPro" id="IPR012338">
    <property type="entry name" value="Beta-lactam/transpept-like"/>
</dbReference>
<dbReference type="Gene3D" id="3.40.710.10">
    <property type="entry name" value="DD-peptidase/beta-lactamase superfamily"/>
    <property type="match status" value="1"/>
</dbReference>